<dbReference type="GO" id="GO:0005737">
    <property type="term" value="C:cytoplasm"/>
    <property type="evidence" value="ECO:0007669"/>
    <property type="project" value="TreeGrafter"/>
</dbReference>
<comment type="similarity">
    <text evidence="1">Belongs to the choline/ethanolamine kinase family.</text>
</comment>
<evidence type="ECO:0000313" key="3">
    <source>
        <dbReference type="Proteomes" id="UP000650833"/>
    </source>
</evidence>
<dbReference type="GO" id="GO:0004305">
    <property type="term" value="F:ethanolamine kinase activity"/>
    <property type="evidence" value="ECO:0007669"/>
    <property type="project" value="TreeGrafter"/>
</dbReference>
<gene>
    <name evidence="2" type="ORF">INT46_001099</name>
</gene>
<dbReference type="GO" id="GO:0006646">
    <property type="term" value="P:phosphatidylethanolamine biosynthetic process"/>
    <property type="evidence" value="ECO:0007669"/>
    <property type="project" value="TreeGrafter"/>
</dbReference>
<evidence type="ECO:0000256" key="1">
    <source>
        <dbReference type="ARBA" id="ARBA00038211"/>
    </source>
</evidence>
<sequence>MATPEENLKESLPSIPGCDTIIDLAVLKGDELTNKVFKLIQVLFPEYAENLEKIELERVSGALTNAVFFVNAPNKRRLLLRVYGNGVDQIIDRENELAWLARLSSLNIGPSLLGIFGNGRFEEYLPSTTLTHHDIRDPETSKRIAACLRELHDIVAVYPFSAKKDHLEIWTNVDKWYHVVMALLPALYKKSEGWFKVLATLNLELLSFEIEECKRILEAAKSPVVFGHNDTQYGNVLRLENTNELVVVDFEYAGYNPRGFDIANHFCEWTYDYHSEQPASMDLSQFPTYEEQIRFLNAYLETKSKNDNLDILDKAVTAECLQKEAAMWLMASHLSWGLWGLIQASQSEIDFDYFLFSSQRLNAFREEFAKWR</sequence>
<dbReference type="Proteomes" id="UP000650833">
    <property type="component" value="Unassembled WGS sequence"/>
</dbReference>
<protein>
    <recommendedName>
        <fullName evidence="4">Choline kinase</fullName>
    </recommendedName>
</protein>
<dbReference type="SUPFAM" id="SSF56112">
    <property type="entry name" value="Protein kinase-like (PK-like)"/>
    <property type="match status" value="1"/>
</dbReference>
<dbReference type="Gene3D" id="3.90.1200.10">
    <property type="match status" value="1"/>
</dbReference>
<evidence type="ECO:0008006" key="4">
    <source>
        <dbReference type="Google" id="ProtNLM"/>
    </source>
</evidence>
<dbReference type="EMBL" id="JAEPRC010000707">
    <property type="protein sequence ID" value="KAG2192641.1"/>
    <property type="molecule type" value="Genomic_DNA"/>
</dbReference>
<dbReference type="OrthoDB" id="10267235at2759"/>
<dbReference type="Pfam" id="PF01633">
    <property type="entry name" value="Choline_kinase"/>
    <property type="match status" value="1"/>
</dbReference>
<comment type="caution">
    <text evidence="2">The sequence shown here is derived from an EMBL/GenBank/DDBJ whole genome shotgun (WGS) entry which is preliminary data.</text>
</comment>
<evidence type="ECO:0000313" key="2">
    <source>
        <dbReference type="EMBL" id="KAG2192641.1"/>
    </source>
</evidence>
<proteinExistence type="inferred from homology"/>
<dbReference type="AlphaFoldDB" id="A0A8H7QHP5"/>
<reference evidence="2" key="1">
    <citation type="submission" date="2020-12" db="EMBL/GenBank/DDBJ databases">
        <title>Metabolic potential, ecology and presence of endohyphal bacteria is reflected in genomic diversity of Mucoromycotina.</title>
        <authorList>
            <person name="Muszewska A."/>
            <person name="Okrasinska A."/>
            <person name="Steczkiewicz K."/>
            <person name="Drgas O."/>
            <person name="Orlowska M."/>
            <person name="Perlinska-Lenart U."/>
            <person name="Aleksandrzak-Piekarczyk T."/>
            <person name="Szatraj K."/>
            <person name="Zielenkiewicz U."/>
            <person name="Pilsyk S."/>
            <person name="Malc E."/>
            <person name="Mieczkowski P."/>
            <person name="Kruszewska J.S."/>
            <person name="Biernat P."/>
            <person name="Pawlowska J."/>
        </authorList>
    </citation>
    <scope>NUCLEOTIDE SEQUENCE</scope>
    <source>
        <strain evidence="2">CBS 226.32</strain>
    </source>
</reference>
<dbReference type="PANTHER" id="PTHR22603:SF93">
    <property type="entry name" value="RE24176P"/>
    <property type="match status" value="1"/>
</dbReference>
<keyword evidence="3" id="KW-1185">Reference proteome</keyword>
<dbReference type="InterPro" id="IPR011009">
    <property type="entry name" value="Kinase-like_dom_sf"/>
</dbReference>
<dbReference type="CDD" id="cd05157">
    <property type="entry name" value="ETNK_euk"/>
    <property type="match status" value="1"/>
</dbReference>
<dbReference type="GO" id="GO:0004103">
    <property type="term" value="F:choline kinase activity"/>
    <property type="evidence" value="ECO:0007669"/>
    <property type="project" value="TreeGrafter"/>
</dbReference>
<name>A0A8H7QHP5_9FUNG</name>
<organism evidence="2 3">
    <name type="scientific">Mucor plumbeus</name>
    <dbReference type="NCBI Taxonomy" id="97098"/>
    <lineage>
        <taxon>Eukaryota</taxon>
        <taxon>Fungi</taxon>
        <taxon>Fungi incertae sedis</taxon>
        <taxon>Mucoromycota</taxon>
        <taxon>Mucoromycotina</taxon>
        <taxon>Mucoromycetes</taxon>
        <taxon>Mucorales</taxon>
        <taxon>Mucorineae</taxon>
        <taxon>Mucoraceae</taxon>
        <taxon>Mucor</taxon>
    </lineage>
</organism>
<dbReference type="Gene3D" id="3.30.200.20">
    <property type="entry name" value="Phosphorylase Kinase, domain 1"/>
    <property type="match status" value="1"/>
</dbReference>
<dbReference type="PANTHER" id="PTHR22603">
    <property type="entry name" value="CHOLINE/ETHANOALAMINE KINASE"/>
    <property type="match status" value="1"/>
</dbReference>
<accession>A0A8H7QHP5</accession>